<dbReference type="Gene3D" id="1.10.565.10">
    <property type="entry name" value="Retinoid X Receptor"/>
    <property type="match status" value="1"/>
</dbReference>
<organism evidence="13">
    <name type="scientific">Capitella teleta</name>
    <name type="common">Polychaete worm</name>
    <dbReference type="NCBI Taxonomy" id="283909"/>
    <lineage>
        <taxon>Eukaryota</taxon>
        <taxon>Metazoa</taxon>
        <taxon>Spiralia</taxon>
        <taxon>Lophotrochozoa</taxon>
        <taxon>Annelida</taxon>
        <taxon>Polychaeta</taxon>
        <taxon>Sedentaria</taxon>
        <taxon>Scolecida</taxon>
        <taxon>Capitellidae</taxon>
        <taxon>Capitella</taxon>
    </lineage>
</organism>
<dbReference type="HOGENOM" id="CLU_007368_2_0_1"/>
<keyword evidence="8 9" id="KW-0539">Nucleus</keyword>
<feature type="domain" description="Nuclear receptor" evidence="11">
    <location>
        <begin position="27"/>
        <end position="102"/>
    </location>
</feature>
<dbReference type="PRINTS" id="PR00398">
    <property type="entry name" value="STRDHORMONER"/>
</dbReference>
<evidence type="ECO:0000259" key="11">
    <source>
        <dbReference type="PROSITE" id="PS51030"/>
    </source>
</evidence>
<evidence type="ECO:0000313" key="13">
    <source>
        <dbReference type="EMBL" id="ELU17328.1"/>
    </source>
</evidence>
<dbReference type="AlphaFoldDB" id="R7VEQ9"/>
<dbReference type="InterPro" id="IPR013088">
    <property type="entry name" value="Znf_NHR/GATA"/>
</dbReference>
<dbReference type="InterPro" id="IPR000536">
    <property type="entry name" value="Nucl_hrmn_rcpt_lig-bd"/>
</dbReference>
<dbReference type="PANTHER" id="PTHR24082">
    <property type="entry name" value="NUCLEAR HORMONE RECEPTOR"/>
    <property type="match status" value="1"/>
</dbReference>
<evidence type="ECO:0000256" key="1">
    <source>
        <dbReference type="ARBA" id="ARBA00022723"/>
    </source>
</evidence>
<protein>
    <submittedName>
        <fullName evidence="13 14">Uncharacterized protein</fullName>
    </submittedName>
</protein>
<reference evidence="14" key="3">
    <citation type="submission" date="2015-06" db="UniProtKB">
        <authorList>
            <consortium name="EnsemblMetazoa"/>
        </authorList>
    </citation>
    <scope>IDENTIFICATION</scope>
</reference>
<evidence type="ECO:0000256" key="4">
    <source>
        <dbReference type="ARBA" id="ARBA00023015"/>
    </source>
</evidence>
<evidence type="ECO:0000256" key="2">
    <source>
        <dbReference type="ARBA" id="ARBA00022771"/>
    </source>
</evidence>
<feature type="compositionally biased region" description="Polar residues" evidence="10">
    <location>
        <begin position="1"/>
        <end position="10"/>
    </location>
</feature>
<dbReference type="PANTHER" id="PTHR24082:SF506">
    <property type="entry name" value="NR LBD DOMAIN-CONTAINING PROTEIN"/>
    <property type="match status" value="1"/>
</dbReference>
<dbReference type="PROSITE" id="PS00031">
    <property type="entry name" value="NUCLEAR_REC_DBD_1"/>
    <property type="match status" value="1"/>
</dbReference>
<dbReference type="STRING" id="283909.R7VEQ9"/>
<evidence type="ECO:0000256" key="3">
    <source>
        <dbReference type="ARBA" id="ARBA00022833"/>
    </source>
</evidence>
<dbReference type="EnsemblMetazoa" id="CapteT219555">
    <property type="protein sequence ID" value="CapteP219555"/>
    <property type="gene ID" value="CapteG219555"/>
</dbReference>
<dbReference type="GO" id="GO:0005634">
    <property type="term" value="C:nucleus"/>
    <property type="evidence" value="ECO:0007669"/>
    <property type="project" value="UniProtKB-SubCell"/>
</dbReference>
<evidence type="ECO:0000313" key="15">
    <source>
        <dbReference type="Proteomes" id="UP000014760"/>
    </source>
</evidence>
<dbReference type="InterPro" id="IPR035500">
    <property type="entry name" value="NHR-like_dom_sf"/>
</dbReference>
<keyword evidence="15" id="KW-1185">Reference proteome</keyword>
<keyword evidence="3 9" id="KW-0862">Zinc</keyword>
<dbReference type="InterPro" id="IPR050234">
    <property type="entry name" value="Nuclear_hormone_rcpt_NR1"/>
</dbReference>
<evidence type="ECO:0000256" key="5">
    <source>
        <dbReference type="ARBA" id="ARBA00023125"/>
    </source>
</evidence>
<name>R7VEQ9_CAPTE</name>
<feature type="region of interest" description="Disordered" evidence="10">
    <location>
        <begin position="1"/>
        <end position="21"/>
    </location>
</feature>
<dbReference type="PROSITE" id="PS51030">
    <property type="entry name" value="NUCLEAR_REC_DBD_2"/>
    <property type="match status" value="1"/>
</dbReference>
<dbReference type="EMBL" id="KB292570">
    <property type="protein sequence ID" value="ELU17328.1"/>
    <property type="molecule type" value="Genomic_DNA"/>
</dbReference>
<dbReference type="Pfam" id="PF00105">
    <property type="entry name" value="zf-C4"/>
    <property type="match status" value="1"/>
</dbReference>
<proteinExistence type="inferred from homology"/>
<keyword evidence="5 9" id="KW-0238">DNA-binding</keyword>
<evidence type="ECO:0000256" key="9">
    <source>
        <dbReference type="RuleBase" id="RU004334"/>
    </source>
</evidence>
<dbReference type="InterPro" id="IPR001628">
    <property type="entry name" value="Znf_hrmn_rcpt"/>
</dbReference>
<reference evidence="15" key="1">
    <citation type="submission" date="2012-12" db="EMBL/GenBank/DDBJ databases">
        <authorList>
            <person name="Hellsten U."/>
            <person name="Grimwood J."/>
            <person name="Chapman J.A."/>
            <person name="Shapiro H."/>
            <person name="Aerts A."/>
            <person name="Otillar R.P."/>
            <person name="Terry A.Y."/>
            <person name="Boore J.L."/>
            <person name="Simakov O."/>
            <person name="Marletaz F."/>
            <person name="Cho S.-J."/>
            <person name="Edsinger-Gonzales E."/>
            <person name="Havlak P."/>
            <person name="Kuo D.-H."/>
            <person name="Larsson T."/>
            <person name="Lv J."/>
            <person name="Arendt D."/>
            <person name="Savage R."/>
            <person name="Osoegawa K."/>
            <person name="de Jong P."/>
            <person name="Lindberg D.R."/>
            <person name="Seaver E.C."/>
            <person name="Weisblat D.A."/>
            <person name="Putnam N.H."/>
            <person name="Grigoriev I.V."/>
            <person name="Rokhsar D.S."/>
        </authorList>
    </citation>
    <scope>NUCLEOTIDE SEQUENCE</scope>
    <source>
        <strain evidence="15">I ESC-2004</strain>
    </source>
</reference>
<dbReference type="PROSITE" id="PS51843">
    <property type="entry name" value="NR_LBD"/>
    <property type="match status" value="1"/>
</dbReference>
<dbReference type="Gene3D" id="3.30.50.10">
    <property type="entry name" value="Erythroid Transcription Factor GATA-1, subunit A"/>
    <property type="match status" value="1"/>
</dbReference>
<evidence type="ECO:0000256" key="8">
    <source>
        <dbReference type="ARBA" id="ARBA00023242"/>
    </source>
</evidence>
<dbReference type="CDD" id="cd06916">
    <property type="entry name" value="NR_DBD_like"/>
    <property type="match status" value="1"/>
</dbReference>
<accession>R7VEQ9</accession>
<dbReference type="GO" id="GO:0043565">
    <property type="term" value="F:sequence-specific DNA binding"/>
    <property type="evidence" value="ECO:0007669"/>
    <property type="project" value="InterPro"/>
</dbReference>
<evidence type="ECO:0000259" key="12">
    <source>
        <dbReference type="PROSITE" id="PS51843"/>
    </source>
</evidence>
<dbReference type="SMART" id="SM00430">
    <property type="entry name" value="HOLI"/>
    <property type="match status" value="1"/>
</dbReference>
<evidence type="ECO:0000313" key="14">
    <source>
        <dbReference type="EnsemblMetazoa" id="CapteP219555"/>
    </source>
</evidence>
<keyword evidence="7 9" id="KW-0675">Receptor</keyword>
<dbReference type="OMA" id="HRIQLEM"/>
<dbReference type="PRINTS" id="PR00047">
    <property type="entry name" value="STROIDFINGER"/>
</dbReference>
<reference evidence="13 15" key="2">
    <citation type="journal article" date="2013" name="Nature">
        <title>Insights into bilaterian evolution from three spiralian genomes.</title>
        <authorList>
            <person name="Simakov O."/>
            <person name="Marletaz F."/>
            <person name="Cho S.J."/>
            <person name="Edsinger-Gonzales E."/>
            <person name="Havlak P."/>
            <person name="Hellsten U."/>
            <person name="Kuo D.H."/>
            <person name="Larsson T."/>
            <person name="Lv J."/>
            <person name="Arendt D."/>
            <person name="Savage R."/>
            <person name="Osoegawa K."/>
            <person name="de Jong P."/>
            <person name="Grimwood J."/>
            <person name="Chapman J.A."/>
            <person name="Shapiro H."/>
            <person name="Aerts A."/>
            <person name="Otillar R.P."/>
            <person name="Terry A.Y."/>
            <person name="Boore J.L."/>
            <person name="Grigoriev I.V."/>
            <person name="Lindberg D.R."/>
            <person name="Seaver E.C."/>
            <person name="Weisblat D.A."/>
            <person name="Putnam N.H."/>
            <person name="Rokhsar D.S."/>
        </authorList>
    </citation>
    <scope>NUCLEOTIDE SEQUENCE</scope>
    <source>
        <strain evidence="13 15">I ESC-2004</strain>
    </source>
</reference>
<dbReference type="EMBL" id="AMQN01004088">
    <property type="status" value="NOT_ANNOTATED_CDS"/>
    <property type="molecule type" value="Genomic_DNA"/>
</dbReference>
<dbReference type="InterPro" id="IPR001723">
    <property type="entry name" value="Nuclear_hrmn_rcpt"/>
</dbReference>
<comment type="similarity">
    <text evidence="9">Belongs to the nuclear hormone receptor family.</text>
</comment>
<dbReference type="Pfam" id="PF00104">
    <property type="entry name" value="Hormone_recep"/>
    <property type="match status" value="1"/>
</dbReference>
<sequence length="411" mass="47713">MAVDVSSQTAVPLRSDKTTSPGGAPLLPPCKVCGEKASGFHYGANTCEACKGFFRRSLQRKEDYKCIGSGDCDIVPGKRSVCAACRYQKCLVIGMSKTAIKTGRYTHEKKTKDIEEVKRLQHRQRLLRDGKLPVLPSNDRERELEKIIRHITTIHMQQTPHTPEFFKKLPEKEKEFLEQRALQQQMFGTMKPIPREEYMQIYLSTGIDVDGRREMIKHMIPCIEKAIKRFIAFAKALPGFKELPIDDQIALIKASRFEVWTVMIHRSFNVKHKLFTPLDGPSMDINDLILINDNEHYYDILFATIDRLQRINLNEEELCLLGSLQMLFTDRCHLKEPDKAQECQNNLLEMLHYLLRKNRPRDPLCVARVLMALTDLRNVKEAHVKLEAKFTSRWFEQIVEFPPLFYEMWST</sequence>
<evidence type="ECO:0000256" key="10">
    <source>
        <dbReference type="SAM" id="MobiDB-lite"/>
    </source>
</evidence>
<dbReference type="SUPFAM" id="SSF48508">
    <property type="entry name" value="Nuclear receptor ligand-binding domain"/>
    <property type="match status" value="1"/>
</dbReference>
<evidence type="ECO:0000256" key="7">
    <source>
        <dbReference type="ARBA" id="ARBA00023170"/>
    </source>
</evidence>
<dbReference type="OrthoDB" id="6081310at2759"/>
<keyword evidence="1 9" id="KW-0479">Metal-binding</keyword>
<feature type="domain" description="NR LBD" evidence="12">
    <location>
        <begin position="143"/>
        <end position="409"/>
    </location>
</feature>
<keyword evidence="2 9" id="KW-0863">Zinc-finger</keyword>
<dbReference type="SUPFAM" id="SSF57716">
    <property type="entry name" value="Glucocorticoid receptor-like (DNA-binding domain)"/>
    <property type="match status" value="1"/>
</dbReference>
<keyword evidence="4 9" id="KW-0805">Transcription regulation</keyword>
<dbReference type="GO" id="GO:0008270">
    <property type="term" value="F:zinc ion binding"/>
    <property type="evidence" value="ECO:0007669"/>
    <property type="project" value="UniProtKB-KW"/>
</dbReference>
<evidence type="ECO:0000256" key="6">
    <source>
        <dbReference type="ARBA" id="ARBA00023163"/>
    </source>
</evidence>
<dbReference type="EMBL" id="AMQN01004089">
    <property type="status" value="NOT_ANNOTATED_CDS"/>
    <property type="molecule type" value="Genomic_DNA"/>
</dbReference>
<comment type="subcellular location">
    <subcellularLocation>
        <location evidence="9">Nucleus</location>
    </subcellularLocation>
</comment>
<dbReference type="SMART" id="SM00399">
    <property type="entry name" value="ZnF_C4"/>
    <property type="match status" value="1"/>
</dbReference>
<gene>
    <name evidence="13" type="ORF">CAPTEDRAFT_219555</name>
</gene>
<dbReference type="Proteomes" id="UP000014760">
    <property type="component" value="Unassembled WGS sequence"/>
</dbReference>
<dbReference type="GO" id="GO:0003700">
    <property type="term" value="F:DNA-binding transcription factor activity"/>
    <property type="evidence" value="ECO:0007669"/>
    <property type="project" value="InterPro"/>
</dbReference>
<keyword evidence="6 9" id="KW-0804">Transcription</keyword>